<keyword evidence="3" id="KW-0548">Nucleotidyltransferase</keyword>
<dbReference type="InterPro" id="IPR050116">
    <property type="entry name" value="DNA_polymerase-Y"/>
</dbReference>
<dbReference type="Pfam" id="PF11799">
    <property type="entry name" value="IMS_C"/>
    <property type="match status" value="1"/>
</dbReference>
<dbReference type="GO" id="GO:0006281">
    <property type="term" value="P:DNA repair"/>
    <property type="evidence" value="ECO:0007669"/>
    <property type="project" value="InterPro"/>
</dbReference>
<proteinExistence type="inferred from homology"/>
<dbReference type="PANTHER" id="PTHR11076">
    <property type="entry name" value="DNA REPAIR POLYMERASE UMUC / TRANSFERASE FAMILY MEMBER"/>
    <property type="match status" value="1"/>
</dbReference>
<evidence type="ECO:0000256" key="1">
    <source>
        <dbReference type="ARBA" id="ARBA00010945"/>
    </source>
</evidence>
<dbReference type="AlphaFoldDB" id="A0A2A7A2W0"/>
<evidence type="ECO:0000313" key="9">
    <source>
        <dbReference type="Proteomes" id="UP000219901"/>
    </source>
</evidence>
<name>A0A2A7A2W0_9FIRM</name>
<dbReference type="GO" id="GO:0042276">
    <property type="term" value="P:error-prone translesion synthesis"/>
    <property type="evidence" value="ECO:0007669"/>
    <property type="project" value="TreeGrafter"/>
</dbReference>
<keyword evidence="5" id="KW-0808">Transferase</keyword>
<evidence type="ECO:0000256" key="3">
    <source>
        <dbReference type="ARBA" id="ARBA00022695"/>
    </source>
</evidence>
<keyword evidence="4" id="KW-0227">DNA damage</keyword>
<dbReference type="GO" id="GO:0008168">
    <property type="term" value="F:methyltransferase activity"/>
    <property type="evidence" value="ECO:0007669"/>
    <property type="project" value="UniProtKB-KW"/>
</dbReference>
<evidence type="ECO:0000256" key="4">
    <source>
        <dbReference type="ARBA" id="ARBA00022763"/>
    </source>
</evidence>
<dbReference type="PANTHER" id="PTHR11076:SF35">
    <property type="entry name" value="DNA REPAIR PROTEIN HOMOLOG YOBH"/>
    <property type="match status" value="1"/>
</dbReference>
<dbReference type="GO" id="GO:0003684">
    <property type="term" value="F:damaged DNA binding"/>
    <property type="evidence" value="ECO:0007669"/>
    <property type="project" value="InterPro"/>
</dbReference>
<dbReference type="InterPro" id="IPR043128">
    <property type="entry name" value="Rev_trsase/Diguanyl_cyclase"/>
</dbReference>
<keyword evidence="2" id="KW-0515">Mutator protein</keyword>
<accession>A0A2A7A2W0</accession>
<dbReference type="InterPro" id="IPR017961">
    <property type="entry name" value="DNA_pol_Y-fam_little_finger"/>
</dbReference>
<dbReference type="GO" id="GO:0003887">
    <property type="term" value="F:DNA-directed DNA polymerase activity"/>
    <property type="evidence" value="ECO:0007669"/>
    <property type="project" value="UniProtKB-KW"/>
</dbReference>
<comment type="caution">
    <text evidence="8">The sequence shown here is derived from an EMBL/GenBank/DDBJ whole genome shotgun (WGS) entry which is preliminary data.</text>
</comment>
<dbReference type="Gene3D" id="3.30.70.270">
    <property type="match status" value="1"/>
</dbReference>
<keyword evidence="8" id="KW-0489">Methyltransferase</keyword>
<dbReference type="InterPro" id="IPR001126">
    <property type="entry name" value="UmuC"/>
</dbReference>
<dbReference type="GO" id="GO:0032259">
    <property type="term" value="P:methylation"/>
    <property type="evidence" value="ECO:0007669"/>
    <property type="project" value="UniProtKB-KW"/>
</dbReference>
<dbReference type="InterPro" id="IPR043502">
    <property type="entry name" value="DNA/RNA_pol_sf"/>
</dbReference>
<dbReference type="Pfam" id="PF00817">
    <property type="entry name" value="IMS"/>
    <property type="match status" value="1"/>
</dbReference>
<protein>
    <submittedName>
        <fullName evidence="8">DNA methylase</fullName>
    </submittedName>
</protein>
<dbReference type="GO" id="GO:0005829">
    <property type="term" value="C:cytosol"/>
    <property type="evidence" value="ECO:0007669"/>
    <property type="project" value="TreeGrafter"/>
</dbReference>
<dbReference type="GO" id="GO:0009432">
    <property type="term" value="P:SOS response"/>
    <property type="evidence" value="ECO:0007669"/>
    <property type="project" value="TreeGrafter"/>
</dbReference>
<evidence type="ECO:0000313" key="8">
    <source>
        <dbReference type="EMBL" id="PDX73485.1"/>
    </source>
</evidence>
<evidence type="ECO:0000256" key="2">
    <source>
        <dbReference type="ARBA" id="ARBA00022457"/>
    </source>
</evidence>
<comment type="similarity">
    <text evidence="1">Belongs to the DNA polymerase type-Y family.</text>
</comment>
<evidence type="ECO:0000259" key="7">
    <source>
        <dbReference type="PROSITE" id="PS50173"/>
    </source>
</evidence>
<dbReference type="Proteomes" id="UP000219901">
    <property type="component" value="Unassembled WGS sequence"/>
</dbReference>
<dbReference type="RefSeq" id="WP_097782541.1">
    <property type="nucleotide sequence ID" value="NZ_JBLVPD010000052.1"/>
</dbReference>
<dbReference type="Gene3D" id="1.10.150.20">
    <property type="entry name" value="5' to 3' exonuclease, C-terminal subdomain"/>
    <property type="match status" value="1"/>
</dbReference>
<feature type="region of interest" description="Disordered" evidence="6">
    <location>
        <begin position="481"/>
        <end position="505"/>
    </location>
</feature>
<keyword evidence="5" id="KW-0239">DNA-directed DNA polymerase</keyword>
<reference evidence="8 9" key="1">
    <citation type="journal article" date="2017" name="Front. Microbiol.">
        <title>New Insights into the Diversity of the Genus Faecalibacterium.</title>
        <authorList>
            <person name="Benevides L."/>
            <person name="Burman S."/>
            <person name="Martin R."/>
            <person name="Robert V."/>
            <person name="Thomas M."/>
            <person name="Miquel S."/>
            <person name="Chain F."/>
            <person name="Sokol H."/>
            <person name="Bermudez-Humaran L.G."/>
            <person name="Morrison M."/>
            <person name="Langella P."/>
            <person name="Azevedo V.A."/>
            <person name="Chatel J.M."/>
            <person name="Soares S."/>
        </authorList>
    </citation>
    <scope>NUCLEOTIDE SEQUENCE [LARGE SCALE GENOMIC DNA]</scope>
    <source>
        <strain evidence="8 9">CNCM I 4546</strain>
    </source>
</reference>
<evidence type="ECO:0000256" key="6">
    <source>
        <dbReference type="SAM" id="MobiDB-lite"/>
    </source>
</evidence>
<feature type="compositionally biased region" description="Gly residues" evidence="6">
    <location>
        <begin position="490"/>
        <end position="505"/>
    </location>
</feature>
<organism evidence="8 9">
    <name type="scientific">Faecalibacterium prausnitzii</name>
    <dbReference type="NCBI Taxonomy" id="853"/>
    <lineage>
        <taxon>Bacteria</taxon>
        <taxon>Bacillati</taxon>
        <taxon>Bacillota</taxon>
        <taxon>Clostridia</taxon>
        <taxon>Eubacteriales</taxon>
        <taxon>Oscillospiraceae</taxon>
        <taxon>Faecalibacterium</taxon>
    </lineage>
</organism>
<feature type="domain" description="UmuC" evidence="7">
    <location>
        <begin position="7"/>
        <end position="246"/>
    </location>
</feature>
<sequence>MAAQRTYLAIDLKSFYASVECVDRHLDPLTTNLVVADASRTEKTICLAVSPSLKAYKIPGRARLFEAVQRVKEVNAQRLQTAIRQKKAVRGEDGKYHFASTSFDANALNADPALGLSYIVAPPRMQRYLDVSTQIYKTYLKYVSPADIYPYSIDEVFIDVTGYLPYYHMSAHELAMTMVREVLYNTGITATAGIGTNLYLAKLAMDIVAKHIPADKDGVRIAELDEQSYRYLLWNHRPLTDFWMTGPGTVKRLEAHGIYTMGDLARFSIHGEDRLYEIFGVDAEILIDHAWGYEPCGMEQIKSYKPSTNSISEGQVLTCPYPNDKAKLIVREMAEILMFRLTEKKLVTESITLEVGYDRENVDKGSYRGLTQTDRYGRIIPKAAHGTVRFDAPTNLGSTLINESAKLFERITDPALTVRRITINANKVTPDEGFYQVDFFTDTKKLEKEKKLQQAMLGIKNKYGKNAVLKASSYEEGATMRQRNAQIGGHSAGGSAGGSDGKLQK</sequence>
<gene>
    <name evidence="8" type="ORF">CGS55_02550</name>
</gene>
<dbReference type="PROSITE" id="PS50173">
    <property type="entry name" value="UMUC"/>
    <property type="match status" value="1"/>
</dbReference>
<dbReference type="EMBL" id="NMTV01000019">
    <property type="protein sequence ID" value="PDX73485.1"/>
    <property type="molecule type" value="Genomic_DNA"/>
</dbReference>
<evidence type="ECO:0000256" key="5">
    <source>
        <dbReference type="ARBA" id="ARBA00022932"/>
    </source>
</evidence>
<dbReference type="SUPFAM" id="SSF56672">
    <property type="entry name" value="DNA/RNA polymerases"/>
    <property type="match status" value="1"/>
</dbReference>